<accession>A0A0J7IYL5</accession>
<feature type="transmembrane region" description="Helical" evidence="5">
    <location>
        <begin position="6"/>
        <end position="25"/>
    </location>
</feature>
<evidence type="ECO:0008006" key="8">
    <source>
        <dbReference type="Google" id="ProtNLM"/>
    </source>
</evidence>
<dbReference type="OrthoDB" id="122062at2"/>
<name>A0A0J7IYL5_9FLAO</name>
<dbReference type="InterPro" id="IPR006603">
    <property type="entry name" value="PQ-loop_rpt"/>
</dbReference>
<keyword evidence="7" id="KW-1185">Reference proteome</keyword>
<keyword evidence="4 5" id="KW-0472">Membrane</keyword>
<organism evidence="6 7">
    <name type="scientific">Chryseobacterium koreense CCUG 49689</name>
    <dbReference type="NCBI Taxonomy" id="1304281"/>
    <lineage>
        <taxon>Bacteria</taxon>
        <taxon>Pseudomonadati</taxon>
        <taxon>Bacteroidota</taxon>
        <taxon>Flavobacteriia</taxon>
        <taxon>Flavobacteriales</taxon>
        <taxon>Weeksellaceae</taxon>
        <taxon>Chryseobacterium group</taxon>
        <taxon>Chryseobacterium</taxon>
    </lineage>
</organism>
<dbReference type="Proteomes" id="UP000035900">
    <property type="component" value="Unassembled WGS sequence"/>
</dbReference>
<dbReference type="STRING" id="1304281.ACM44_06915"/>
<keyword evidence="3 5" id="KW-1133">Transmembrane helix</keyword>
<proteinExistence type="predicted"/>
<keyword evidence="2 5" id="KW-0812">Transmembrane</keyword>
<evidence type="ECO:0000256" key="3">
    <source>
        <dbReference type="ARBA" id="ARBA00022989"/>
    </source>
</evidence>
<feature type="transmembrane region" description="Helical" evidence="5">
    <location>
        <begin position="37"/>
        <end position="57"/>
    </location>
</feature>
<evidence type="ECO:0000313" key="6">
    <source>
        <dbReference type="EMBL" id="KMQ71348.1"/>
    </source>
</evidence>
<dbReference type="GO" id="GO:0016020">
    <property type="term" value="C:membrane"/>
    <property type="evidence" value="ECO:0007669"/>
    <property type="project" value="UniProtKB-SubCell"/>
</dbReference>
<sequence>MDINPEFIGLLGGFLSCITFVPQIFKTWKSKSVQDISVHTFMIVLASTIIWIGYGILKDSISVMLTNIVVFLTALIMLWMKWKFGGKEV</sequence>
<gene>
    <name evidence="6" type="ORF">ACM44_06915</name>
</gene>
<evidence type="ECO:0000313" key="7">
    <source>
        <dbReference type="Proteomes" id="UP000035900"/>
    </source>
</evidence>
<evidence type="ECO:0000256" key="1">
    <source>
        <dbReference type="ARBA" id="ARBA00004141"/>
    </source>
</evidence>
<evidence type="ECO:0000256" key="5">
    <source>
        <dbReference type="SAM" id="Phobius"/>
    </source>
</evidence>
<dbReference type="AlphaFoldDB" id="A0A0J7IYL5"/>
<protein>
    <recommendedName>
        <fullName evidence="8">MtN3 and saliva related transmembrane protein</fullName>
    </recommendedName>
</protein>
<feature type="transmembrane region" description="Helical" evidence="5">
    <location>
        <begin position="63"/>
        <end position="80"/>
    </location>
</feature>
<dbReference type="RefSeq" id="WP_048499309.1">
    <property type="nucleotide sequence ID" value="NZ_LFNG01000008.1"/>
</dbReference>
<evidence type="ECO:0000256" key="2">
    <source>
        <dbReference type="ARBA" id="ARBA00022692"/>
    </source>
</evidence>
<dbReference type="Gene3D" id="1.20.1280.290">
    <property type="match status" value="1"/>
</dbReference>
<reference evidence="6 7" key="1">
    <citation type="journal article" date="2004" name="Int. J. Syst. Evol. Microbiol.">
        <title>Kaistella koreensis gen. nov., sp. nov., a novel member of the Chryseobacterium-Bergeyella-Riemerella branch.</title>
        <authorList>
            <person name="Kim M.K."/>
            <person name="Im W.T."/>
            <person name="Shin Y.K."/>
            <person name="Lim J.H."/>
            <person name="Kim S.H."/>
            <person name="Lee B.C."/>
            <person name="Park M.Y."/>
            <person name="Lee K.Y."/>
            <person name="Lee S.T."/>
        </authorList>
    </citation>
    <scope>NUCLEOTIDE SEQUENCE [LARGE SCALE GENOMIC DNA]</scope>
    <source>
        <strain evidence="6 7">CCUG 49689</strain>
    </source>
</reference>
<comment type="subcellular location">
    <subcellularLocation>
        <location evidence="1">Membrane</location>
        <topology evidence="1">Multi-pass membrane protein</topology>
    </subcellularLocation>
</comment>
<dbReference type="EMBL" id="LFNG01000008">
    <property type="protein sequence ID" value="KMQ71348.1"/>
    <property type="molecule type" value="Genomic_DNA"/>
</dbReference>
<dbReference type="PATRIC" id="fig|1304281.5.peg.1482"/>
<evidence type="ECO:0000256" key="4">
    <source>
        <dbReference type="ARBA" id="ARBA00023136"/>
    </source>
</evidence>
<comment type="caution">
    <text evidence="6">The sequence shown here is derived from an EMBL/GenBank/DDBJ whole genome shotgun (WGS) entry which is preliminary data.</text>
</comment>
<dbReference type="Pfam" id="PF04193">
    <property type="entry name" value="PQ-loop"/>
    <property type="match status" value="1"/>
</dbReference>